<keyword evidence="1" id="KW-0812">Transmembrane</keyword>
<protein>
    <submittedName>
        <fullName evidence="2">Pilus assembly protein Flp/PilA</fullName>
    </submittedName>
</protein>
<evidence type="ECO:0000313" key="2">
    <source>
        <dbReference type="EMBL" id="MBB5335083.1"/>
    </source>
</evidence>
<keyword evidence="1" id="KW-0472">Membrane</keyword>
<dbReference type="AlphaFoldDB" id="A0A840UPZ2"/>
<feature type="transmembrane region" description="Helical" evidence="1">
    <location>
        <begin position="20"/>
        <end position="39"/>
    </location>
</feature>
<evidence type="ECO:0000256" key="1">
    <source>
        <dbReference type="SAM" id="Phobius"/>
    </source>
</evidence>
<name>A0A840UPZ2_9FIRM</name>
<reference evidence="2 3" key="1">
    <citation type="submission" date="2020-08" db="EMBL/GenBank/DDBJ databases">
        <title>Genomic Encyclopedia of Type Strains, Phase IV (KMG-IV): sequencing the most valuable type-strain genomes for metagenomic binning, comparative biology and taxonomic classification.</title>
        <authorList>
            <person name="Goeker M."/>
        </authorList>
    </citation>
    <scope>NUCLEOTIDE SEQUENCE [LARGE SCALE GENOMIC DNA]</scope>
    <source>
        <strain evidence="2 3">DSM 24661</strain>
    </source>
</reference>
<gene>
    <name evidence="2" type="ORF">HNR32_000183</name>
</gene>
<proteinExistence type="predicted"/>
<evidence type="ECO:0000313" key="3">
    <source>
        <dbReference type="Proteomes" id="UP000559117"/>
    </source>
</evidence>
<sequence length="62" mass="6402">MFTILTHLKNRYFTQKGQGIVEYALILAAVVVLAGYLGASGTLGSAVEGAFQGAANALTGKE</sequence>
<dbReference type="RefSeq" id="WP_183858896.1">
    <property type="nucleotide sequence ID" value="NZ_JACHFH010000001.1"/>
</dbReference>
<keyword evidence="3" id="KW-1185">Reference proteome</keyword>
<comment type="caution">
    <text evidence="2">The sequence shown here is derived from an EMBL/GenBank/DDBJ whole genome shotgun (WGS) entry which is preliminary data.</text>
</comment>
<dbReference type="Proteomes" id="UP000559117">
    <property type="component" value="Unassembled WGS sequence"/>
</dbReference>
<accession>A0A840UPZ2</accession>
<organism evidence="2 3">
    <name type="scientific">Pectinatus brassicae</name>
    <dbReference type="NCBI Taxonomy" id="862415"/>
    <lineage>
        <taxon>Bacteria</taxon>
        <taxon>Bacillati</taxon>
        <taxon>Bacillota</taxon>
        <taxon>Negativicutes</taxon>
        <taxon>Selenomonadales</taxon>
        <taxon>Selenomonadaceae</taxon>
        <taxon>Pectinatus</taxon>
    </lineage>
</organism>
<keyword evidence="1" id="KW-1133">Transmembrane helix</keyword>
<dbReference type="EMBL" id="JACHFH010000001">
    <property type="protein sequence ID" value="MBB5335083.1"/>
    <property type="molecule type" value="Genomic_DNA"/>
</dbReference>